<dbReference type="Proteomes" id="UP000593568">
    <property type="component" value="Unassembled WGS sequence"/>
</dbReference>
<evidence type="ECO:0000313" key="2">
    <source>
        <dbReference type="Proteomes" id="UP000593568"/>
    </source>
</evidence>
<reference evidence="1 2" key="1">
    <citation type="journal article" date="2019" name="Genome Biol. Evol.">
        <title>Insights into the evolution of the New World diploid cottons (Gossypium, subgenus Houzingenia) based on genome sequencing.</title>
        <authorList>
            <person name="Grover C.E."/>
            <person name="Arick M.A. 2nd"/>
            <person name="Thrash A."/>
            <person name="Conover J.L."/>
            <person name="Sanders W.S."/>
            <person name="Peterson D.G."/>
            <person name="Frelichowski J.E."/>
            <person name="Scheffler J.A."/>
            <person name="Scheffler B.E."/>
            <person name="Wendel J.F."/>
        </authorList>
    </citation>
    <scope>NUCLEOTIDE SEQUENCE [LARGE SCALE GENOMIC DNA]</scope>
    <source>
        <strain evidence="1">8</strain>
        <tissue evidence="1">Leaf</tissue>
    </source>
</reference>
<dbReference type="AlphaFoldDB" id="A0A7J9F3J5"/>
<keyword evidence="2" id="KW-1185">Reference proteome</keyword>
<dbReference type="EMBL" id="JABEZW010000011">
    <property type="protein sequence ID" value="MBA0779866.1"/>
    <property type="molecule type" value="Genomic_DNA"/>
</dbReference>
<comment type="caution">
    <text evidence="1">The sequence shown here is derived from an EMBL/GenBank/DDBJ whole genome shotgun (WGS) entry which is preliminary data.</text>
</comment>
<evidence type="ECO:0000313" key="1">
    <source>
        <dbReference type="EMBL" id="MBA0779866.1"/>
    </source>
</evidence>
<name>A0A7J9F3J5_9ROSI</name>
<proteinExistence type="predicted"/>
<sequence length="38" mass="4588">MEPTSRLGFQQLIDLDIECKKVTYHKYVRCLYTDMHLV</sequence>
<organism evidence="1 2">
    <name type="scientific">Gossypium trilobum</name>
    <dbReference type="NCBI Taxonomy" id="34281"/>
    <lineage>
        <taxon>Eukaryota</taxon>
        <taxon>Viridiplantae</taxon>
        <taxon>Streptophyta</taxon>
        <taxon>Embryophyta</taxon>
        <taxon>Tracheophyta</taxon>
        <taxon>Spermatophyta</taxon>
        <taxon>Magnoliopsida</taxon>
        <taxon>eudicotyledons</taxon>
        <taxon>Gunneridae</taxon>
        <taxon>Pentapetalae</taxon>
        <taxon>rosids</taxon>
        <taxon>malvids</taxon>
        <taxon>Malvales</taxon>
        <taxon>Malvaceae</taxon>
        <taxon>Malvoideae</taxon>
        <taxon>Gossypium</taxon>
    </lineage>
</organism>
<accession>A0A7J9F3J5</accession>
<gene>
    <name evidence="1" type="ORF">Gotri_004053</name>
</gene>
<protein>
    <submittedName>
        <fullName evidence="1">Uncharacterized protein</fullName>
    </submittedName>
</protein>